<name>A0A9X9X2G5_9PROT</name>
<evidence type="ECO:0000313" key="4">
    <source>
        <dbReference type="Proteomes" id="UP001138751"/>
    </source>
</evidence>
<dbReference type="Pfam" id="PF07238">
    <property type="entry name" value="PilZ"/>
    <property type="match status" value="1"/>
</dbReference>
<comment type="caution">
    <text evidence="3">The sequence shown here is derived from an EMBL/GenBank/DDBJ whole genome shotgun (WGS) entry which is preliminary data.</text>
</comment>
<organism evidence="3 4">
    <name type="scientific">Neoroseomonas soli</name>
    <dbReference type="NCBI Taxonomy" id="1081025"/>
    <lineage>
        <taxon>Bacteria</taxon>
        <taxon>Pseudomonadati</taxon>
        <taxon>Pseudomonadota</taxon>
        <taxon>Alphaproteobacteria</taxon>
        <taxon>Acetobacterales</taxon>
        <taxon>Acetobacteraceae</taxon>
        <taxon>Neoroseomonas</taxon>
    </lineage>
</organism>
<gene>
    <name evidence="3" type="ORF">GXW76_20650</name>
</gene>
<reference evidence="3" key="2">
    <citation type="journal article" date="2021" name="Syst. Appl. Microbiol.">
        <title>Roseomonas hellenica sp. nov., isolated from roots of wild-growing Alkanna tinctoria.</title>
        <authorList>
            <person name="Rat A."/>
            <person name="Naranjo H.D."/>
            <person name="Lebbe L."/>
            <person name="Cnockaert M."/>
            <person name="Krigas N."/>
            <person name="Grigoriadou K."/>
            <person name="Maloupa E."/>
            <person name="Willems A."/>
        </authorList>
    </citation>
    <scope>NUCLEOTIDE SEQUENCE</scope>
    <source>
        <strain evidence="3">LMG 31231</strain>
    </source>
</reference>
<dbReference type="InterPro" id="IPR009875">
    <property type="entry name" value="PilZ_domain"/>
</dbReference>
<dbReference type="SUPFAM" id="SSF141371">
    <property type="entry name" value="PilZ domain-like"/>
    <property type="match status" value="1"/>
</dbReference>
<proteinExistence type="predicted"/>
<feature type="domain" description="PilZ" evidence="2">
    <location>
        <begin position="25"/>
        <end position="115"/>
    </location>
</feature>
<evidence type="ECO:0000256" key="1">
    <source>
        <dbReference type="SAM" id="MobiDB-lite"/>
    </source>
</evidence>
<feature type="compositionally biased region" description="Low complexity" evidence="1">
    <location>
        <begin position="10"/>
        <end position="22"/>
    </location>
</feature>
<dbReference type="EMBL" id="JAAEDM010000078">
    <property type="protein sequence ID" value="MBR0673594.1"/>
    <property type="molecule type" value="Genomic_DNA"/>
</dbReference>
<accession>A0A9X9X2G5</accession>
<dbReference type="Gene3D" id="2.40.10.220">
    <property type="entry name" value="predicted glycosyltransferase like domains"/>
    <property type="match status" value="1"/>
</dbReference>
<dbReference type="GO" id="GO:0035438">
    <property type="term" value="F:cyclic-di-GMP binding"/>
    <property type="evidence" value="ECO:0007669"/>
    <property type="project" value="InterPro"/>
</dbReference>
<dbReference type="Proteomes" id="UP001138751">
    <property type="component" value="Unassembled WGS sequence"/>
</dbReference>
<sequence length="123" mass="12422">MTVMRPDLPPAARAAAPAPRGTAADRRSSDRSPMGCGARLELPGRALAVNLLDLSEGGAGVEAPSDIAAPGDEGHLVIDTAVLPVRVVATENGRIGLAFTALSPLAREAIRGILAESARPPGA</sequence>
<reference evidence="3" key="1">
    <citation type="submission" date="2020-01" db="EMBL/GenBank/DDBJ databases">
        <authorList>
            <person name="Rat A."/>
        </authorList>
    </citation>
    <scope>NUCLEOTIDE SEQUENCE</scope>
    <source>
        <strain evidence="3">LMG 31231</strain>
    </source>
</reference>
<evidence type="ECO:0000259" key="2">
    <source>
        <dbReference type="Pfam" id="PF07238"/>
    </source>
</evidence>
<dbReference type="RefSeq" id="WP_211863997.1">
    <property type="nucleotide sequence ID" value="NZ_JAAEDM010000078.1"/>
</dbReference>
<keyword evidence="4" id="KW-1185">Reference proteome</keyword>
<dbReference type="AlphaFoldDB" id="A0A9X9X2G5"/>
<protein>
    <submittedName>
        <fullName evidence="3">PilZ domain-containing protein</fullName>
    </submittedName>
</protein>
<evidence type="ECO:0000313" key="3">
    <source>
        <dbReference type="EMBL" id="MBR0673594.1"/>
    </source>
</evidence>
<feature type="region of interest" description="Disordered" evidence="1">
    <location>
        <begin position="1"/>
        <end position="37"/>
    </location>
</feature>